<gene>
    <name evidence="3" type="ORF">GA0070563_10238</name>
</gene>
<evidence type="ECO:0000313" key="4">
    <source>
        <dbReference type="Proteomes" id="UP000183585"/>
    </source>
</evidence>
<dbReference type="CDD" id="cd02440">
    <property type="entry name" value="AdoMet_MTases"/>
    <property type="match status" value="1"/>
</dbReference>
<organism evidence="3 4">
    <name type="scientific">Micromonospora carbonacea</name>
    <dbReference type="NCBI Taxonomy" id="47853"/>
    <lineage>
        <taxon>Bacteria</taxon>
        <taxon>Bacillati</taxon>
        <taxon>Actinomycetota</taxon>
        <taxon>Actinomycetes</taxon>
        <taxon>Micromonosporales</taxon>
        <taxon>Micromonosporaceae</taxon>
        <taxon>Micromonospora</taxon>
    </lineage>
</organism>
<accession>A0A1C4V5I8</accession>
<name>A0A1C4V5I8_9ACTN</name>
<keyword evidence="3" id="KW-0489">Methyltransferase</keyword>
<dbReference type="AlphaFoldDB" id="A0A1C4V5I8"/>
<reference evidence="4" key="1">
    <citation type="submission" date="2016-06" db="EMBL/GenBank/DDBJ databases">
        <authorList>
            <person name="Varghese N."/>
            <person name="Submissions Spin"/>
        </authorList>
    </citation>
    <scope>NUCLEOTIDE SEQUENCE [LARGE SCALE GENOMIC DNA]</scope>
    <source>
        <strain evidence="4">DSM 43168</strain>
    </source>
</reference>
<dbReference type="RefSeq" id="WP_074472913.1">
    <property type="nucleotide sequence ID" value="NZ_FMCT01000002.1"/>
</dbReference>
<dbReference type="GO" id="GO:0008168">
    <property type="term" value="F:methyltransferase activity"/>
    <property type="evidence" value="ECO:0007669"/>
    <property type="project" value="UniProtKB-KW"/>
</dbReference>
<dbReference type="Proteomes" id="UP000183585">
    <property type="component" value="Unassembled WGS sequence"/>
</dbReference>
<dbReference type="InterPro" id="IPR029063">
    <property type="entry name" value="SAM-dependent_MTases_sf"/>
</dbReference>
<proteinExistence type="predicted"/>
<dbReference type="SUPFAM" id="SSF53335">
    <property type="entry name" value="S-adenosyl-L-methionine-dependent methyltransferases"/>
    <property type="match status" value="1"/>
</dbReference>
<dbReference type="InterPro" id="IPR013217">
    <property type="entry name" value="Methyltransf_12"/>
</dbReference>
<keyword evidence="1 3" id="KW-0808">Transferase</keyword>
<dbReference type="PANTHER" id="PTHR43861:SF3">
    <property type="entry name" value="PUTATIVE (AFU_ORTHOLOGUE AFUA_2G14390)-RELATED"/>
    <property type="match status" value="1"/>
</dbReference>
<dbReference type="GO" id="GO:0032259">
    <property type="term" value="P:methylation"/>
    <property type="evidence" value="ECO:0007669"/>
    <property type="project" value="UniProtKB-KW"/>
</dbReference>
<dbReference type="PANTHER" id="PTHR43861">
    <property type="entry name" value="TRANS-ACONITATE 2-METHYLTRANSFERASE-RELATED"/>
    <property type="match status" value="1"/>
</dbReference>
<keyword evidence="4" id="KW-1185">Reference proteome</keyword>
<sequence length="262" mass="28609">MTSTETSYQFRNNHSQLGPLQAVLDPITRRELAAVGVKPGQRALDVGAGAGSIVAHLAGLVGPHGKVTAVDADTRLLHPTSVIDVYQRDLRREPIPGEPRSIDLATARCVLEHLPNRRDVLHQMIDLLRPGGWLVLGEIVHTPALVHRASNNTDGTLITDVIENILAILAGRAVNLSWGDEEPNVLLAAGLNHVHTRWHAETWTGGGSGCALYADNAIQLRDHLTHHGFTPQQLDRFGELMTDPYTVVRSYQFASTRAQKPQ</sequence>
<dbReference type="Gene3D" id="3.40.50.150">
    <property type="entry name" value="Vaccinia Virus protein VP39"/>
    <property type="match status" value="1"/>
</dbReference>
<dbReference type="EMBL" id="FMCT01000002">
    <property type="protein sequence ID" value="SCE79071.1"/>
    <property type="molecule type" value="Genomic_DNA"/>
</dbReference>
<protein>
    <submittedName>
        <fullName evidence="3">Methyltransferase domain-containing protein</fullName>
    </submittedName>
</protein>
<evidence type="ECO:0000313" key="3">
    <source>
        <dbReference type="EMBL" id="SCE79071.1"/>
    </source>
</evidence>
<feature type="domain" description="Methyltransferase type 12" evidence="2">
    <location>
        <begin position="44"/>
        <end position="134"/>
    </location>
</feature>
<evidence type="ECO:0000259" key="2">
    <source>
        <dbReference type="Pfam" id="PF08242"/>
    </source>
</evidence>
<dbReference type="Pfam" id="PF08242">
    <property type="entry name" value="Methyltransf_12"/>
    <property type="match status" value="1"/>
</dbReference>
<evidence type="ECO:0000256" key="1">
    <source>
        <dbReference type="ARBA" id="ARBA00022679"/>
    </source>
</evidence>